<keyword evidence="3" id="KW-1185">Reference proteome</keyword>
<gene>
    <name evidence="2" type="ORF">DFH07DRAFT_981827</name>
</gene>
<protein>
    <submittedName>
        <fullName evidence="2">Uncharacterized protein</fullName>
    </submittedName>
</protein>
<feature type="region of interest" description="Disordered" evidence="1">
    <location>
        <begin position="580"/>
        <end position="624"/>
    </location>
</feature>
<accession>A0AAD7N187</accession>
<dbReference type="AlphaFoldDB" id="A0AAD7N187"/>
<feature type="region of interest" description="Disordered" evidence="1">
    <location>
        <begin position="291"/>
        <end position="314"/>
    </location>
</feature>
<evidence type="ECO:0000256" key="1">
    <source>
        <dbReference type="SAM" id="MobiDB-lite"/>
    </source>
</evidence>
<evidence type="ECO:0000313" key="3">
    <source>
        <dbReference type="Proteomes" id="UP001215280"/>
    </source>
</evidence>
<comment type="caution">
    <text evidence="2">The sequence shown here is derived from an EMBL/GenBank/DDBJ whole genome shotgun (WGS) entry which is preliminary data.</text>
</comment>
<reference evidence="2" key="1">
    <citation type="submission" date="2023-03" db="EMBL/GenBank/DDBJ databases">
        <title>Massive genome expansion in bonnet fungi (Mycena s.s.) driven by repeated elements and novel gene families across ecological guilds.</title>
        <authorList>
            <consortium name="Lawrence Berkeley National Laboratory"/>
            <person name="Harder C.B."/>
            <person name="Miyauchi S."/>
            <person name="Viragh M."/>
            <person name="Kuo A."/>
            <person name="Thoen E."/>
            <person name="Andreopoulos B."/>
            <person name="Lu D."/>
            <person name="Skrede I."/>
            <person name="Drula E."/>
            <person name="Henrissat B."/>
            <person name="Morin E."/>
            <person name="Kohler A."/>
            <person name="Barry K."/>
            <person name="LaButti K."/>
            <person name="Morin E."/>
            <person name="Salamov A."/>
            <person name="Lipzen A."/>
            <person name="Mereny Z."/>
            <person name="Hegedus B."/>
            <person name="Baldrian P."/>
            <person name="Stursova M."/>
            <person name="Weitz H."/>
            <person name="Taylor A."/>
            <person name="Grigoriev I.V."/>
            <person name="Nagy L.G."/>
            <person name="Martin F."/>
            <person name="Kauserud H."/>
        </authorList>
    </citation>
    <scope>NUCLEOTIDE SEQUENCE</scope>
    <source>
        <strain evidence="2">CBHHK188m</strain>
    </source>
</reference>
<feature type="region of interest" description="Disordered" evidence="1">
    <location>
        <begin position="511"/>
        <end position="536"/>
    </location>
</feature>
<proteinExistence type="predicted"/>
<feature type="compositionally biased region" description="Basic and acidic residues" evidence="1">
    <location>
        <begin position="399"/>
        <end position="419"/>
    </location>
</feature>
<feature type="compositionally biased region" description="Basic and acidic residues" evidence="1">
    <location>
        <begin position="459"/>
        <end position="469"/>
    </location>
</feature>
<sequence length="624" mass="69433">MNLTLIGNANYLLVPNRINDLTPAISGPTSTWSSSGPCVPNTISSSFPIILTSRKGYRKAMGGSGSDISRVMDTAPDIPRPCTEPVHLASRSPSEISIAGIDRRPRRGRWRWRWKFIEVVRQEADCRDGTHAELTRRRRWSGMDGWMGSEERESRSTYAEVLEGKTRFHMNTELNMKFIDRGDPSGSGSPRWRVLDGLDTRMLAETCRAHEREELALESRTAVASREGQARAAISIRGCQVQFFWQIHREATATAVCACIDQKGEAYVGLEAAVKFARVGDYRMVEYTVEQPSTDQGQRRGRRRGRRKALRTVGERVRREGEKALMPTYAAHIRGFPTRLVYVDQEKAWRMSDSRLWLYALGLRGMRSESGDRDGDAGEGAASPEPEPERRCLVRARSAKGEDRGSSEDSGRESKKALRGDVLLTMTTGVGDPRESFGVPSIPTAETPEVVLNYNPPEEPPRRETKSNGESKACSGDCESFQLERKKPEQRLVGFSLNHSPHGPYAQRLGAAKNAKRQSLASRPTIEEREGQSAPQSGLLSVVFSHGDGGGLGYEIWMELLVRIVKSGAEKGSFYLLDTVQPSPLRPSPRYGRRGPVPSGAARSSRVQPRDRPGYYTALHMKSK</sequence>
<feature type="compositionally biased region" description="Basic residues" evidence="1">
    <location>
        <begin position="299"/>
        <end position="310"/>
    </location>
</feature>
<dbReference type="EMBL" id="JARJLG010000124">
    <property type="protein sequence ID" value="KAJ7741210.1"/>
    <property type="molecule type" value="Genomic_DNA"/>
</dbReference>
<name>A0AAD7N187_9AGAR</name>
<feature type="region of interest" description="Disordered" evidence="1">
    <location>
        <begin position="368"/>
        <end position="475"/>
    </location>
</feature>
<organism evidence="2 3">
    <name type="scientific">Mycena maculata</name>
    <dbReference type="NCBI Taxonomy" id="230809"/>
    <lineage>
        <taxon>Eukaryota</taxon>
        <taxon>Fungi</taxon>
        <taxon>Dikarya</taxon>
        <taxon>Basidiomycota</taxon>
        <taxon>Agaricomycotina</taxon>
        <taxon>Agaricomycetes</taxon>
        <taxon>Agaricomycetidae</taxon>
        <taxon>Agaricales</taxon>
        <taxon>Marasmiineae</taxon>
        <taxon>Mycenaceae</taxon>
        <taxon>Mycena</taxon>
    </lineage>
</organism>
<dbReference type="Proteomes" id="UP001215280">
    <property type="component" value="Unassembled WGS sequence"/>
</dbReference>
<evidence type="ECO:0000313" key="2">
    <source>
        <dbReference type="EMBL" id="KAJ7741210.1"/>
    </source>
</evidence>